<comment type="caution">
    <text evidence="1">The sequence shown here is derived from an EMBL/GenBank/DDBJ whole genome shotgun (WGS) entry which is preliminary data.</text>
</comment>
<dbReference type="Proteomes" id="UP001501710">
    <property type="component" value="Unassembled WGS sequence"/>
</dbReference>
<protein>
    <recommendedName>
        <fullName evidence="3">TIGR03086 family protein</fullName>
    </recommendedName>
</protein>
<accession>A0ABP8BUN9</accession>
<organism evidence="1 2">
    <name type="scientific">Actinomadura meridiana</name>
    <dbReference type="NCBI Taxonomy" id="559626"/>
    <lineage>
        <taxon>Bacteria</taxon>
        <taxon>Bacillati</taxon>
        <taxon>Actinomycetota</taxon>
        <taxon>Actinomycetes</taxon>
        <taxon>Streptosporangiales</taxon>
        <taxon>Thermomonosporaceae</taxon>
        <taxon>Actinomadura</taxon>
    </lineage>
</organism>
<reference evidence="2" key="1">
    <citation type="journal article" date="2019" name="Int. J. Syst. Evol. Microbiol.">
        <title>The Global Catalogue of Microorganisms (GCM) 10K type strain sequencing project: providing services to taxonomists for standard genome sequencing and annotation.</title>
        <authorList>
            <consortium name="The Broad Institute Genomics Platform"/>
            <consortium name="The Broad Institute Genome Sequencing Center for Infectious Disease"/>
            <person name="Wu L."/>
            <person name="Ma J."/>
        </authorList>
    </citation>
    <scope>NUCLEOTIDE SEQUENCE [LARGE SCALE GENOMIC DNA]</scope>
    <source>
        <strain evidence="2">JCM 17440</strain>
    </source>
</reference>
<sequence length="155" mass="16843">MRTELNHLVGGMHIFAAELTGTDPGGEHEDDWLGTDPQAAFADAARLDRAAWHRPGALETTVRLGFGAVPGPMAAVIHLTEVLVHGADLAIATAQERLVDEQDCDALLTTMRGMDFDAFRRPGMFGPELHQPTDAPAHRRLLAFLGRGLSPRRDM</sequence>
<dbReference type="InterPro" id="IPR034660">
    <property type="entry name" value="DinB/YfiT-like"/>
</dbReference>
<gene>
    <name evidence="1" type="ORF">GCM10022254_12630</name>
</gene>
<dbReference type="InterPro" id="IPR017520">
    <property type="entry name" value="CHP03086"/>
</dbReference>
<keyword evidence="2" id="KW-1185">Reference proteome</keyword>
<proteinExistence type="predicted"/>
<evidence type="ECO:0008006" key="3">
    <source>
        <dbReference type="Google" id="ProtNLM"/>
    </source>
</evidence>
<evidence type="ECO:0000313" key="2">
    <source>
        <dbReference type="Proteomes" id="UP001501710"/>
    </source>
</evidence>
<dbReference type="NCBIfam" id="TIGR03086">
    <property type="entry name" value="TIGR03086 family metal-binding protein"/>
    <property type="match status" value="1"/>
</dbReference>
<dbReference type="SUPFAM" id="SSF109854">
    <property type="entry name" value="DinB/YfiT-like putative metalloenzymes"/>
    <property type="match status" value="1"/>
</dbReference>
<evidence type="ECO:0000313" key="1">
    <source>
        <dbReference type="EMBL" id="GAA4226729.1"/>
    </source>
</evidence>
<dbReference type="EMBL" id="BAABAS010000004">
    <property type="protein sequence ID" value="GAA4226729.1"/>
    <property type="molecule type" value="Genomic_DNA"/>
</dbReference>
<name>A0ABP8BUN9_9ACTN</name>